<accession>A0A9W6FXA6</accession>
<keyword evidence="14" id="KW-1185">Reference proteome</keyword>
<feature type="transmembrane region" description="Helical" evidence="11">
    <location>
        <begin position="323"/>
        <end position="342"/>
    </location>
</feature>
<dbReference type="GO" id="GO:0034707">
    <property type="term" value="C:chloride channel complex"/>
    <property type="evidence" value="ECO:0007669"/>
    <property type="project" value="UniProtKB-KW"/>
</dbReference>
<dbReference type="AlphaFoldDB" id="A0A9W6FXA6"/>
<evidence type="ECO:0000256" key="9">
    <source>
        <dbReference type="ARBA" id="ARBA00023303"/>
    </source>
</evidence>
<keyword evidence="10" id="KW-0129">CBS domain</keyword>
<keyword evidence="3 11" id="KW-0812">Transmembrane</keyword>
<feature type="domain" description="CBS" evidence="12">
    <location>
        <begin position="466"/>
        <end position="522"/>
    </location>
</feature>
<feature type="transmembrane region" description="Helical" evidence="11">
    <location>
        <begin position="277"/>
        <end position="295"/>
    </location>
</feature>
<evidence type="ECO:0000313" key="13">
    <source>
        <dbReference type="EMBL" id="GLI36512.1"/>
    </source>
</evidence>
<dbReference type="Pfam" id="PF00654">
    <property type="entry name" value="Voltage_CLC"/>
    <property type="match status" value="1"/>
</dbReference>
<dbReference type="SUPFAM" id="SSF54631">
    <property type="entry name" value="CBS-domain pair"/>
    <property type="match status" value="1"/>
</dbReference>
<evidence type="ECO:0000256" key="4">
    <source>
        <dbReference type="ARBA" id="ARBA00022989"/>
    </source>
</evidence>
<sequence>MPEALERKEYGTFMFAFLSFLTGIIAGLGALVFRVLIAFFHNLLFLGKLSLSFDANVHTPASPWGGWVILVPAIGAVGVVYLTKNFAPEAKGHGVPEVMDAIYYNKGNIRPVVAMVKSLASALCIGSGGSVGREGPIAQIGSAFGSTLGQLLRMPPWQIITLIAAGAGGGIAATFNTPVGGLLFATEILLHEVSVKTLVPVIIATSTATYLGQLFFGAHPAFVIPALETPYFRLDNPFVLLAYVGLGVILGGVTALYVRSVYAFERFFDRYIPRNDYLRHMAGMLLVGLISFILLKTSGHYHVEGVGYATIQDVLTGSMGTEAILLLLCLLKLVATALTLGSGGSGGIFSPSLFIGATLGGAYGIALHRMLPGLAISPPAFAVAGMAGLVGGATGAALTAIVMILEMTLDYNVVIPMTVTVAFCYSVRRHLCRQSIYTMKLVLRGHYMPESLHSNVYDLKRAKDIMETRRGIVPASTTLRDLACLVREAPGVPWFLVADSNELIGIFSRQAALEAILTQGDSVLAADAACRSYITINGNIPLYSILAHLRLAHAEMAVVTQGNPVTVESILGVIGKEEIAGIMAEAVEIFPG</sequence>
<evidence type="ECO:0000256" key="2">
    <source>
        <dbReference type="ARBA" id="ARBA00022448"/>
    </source>
</evidence>
<dbReference type="PRINTS" id="PR00762">
    <property type="entry name" value="CLCHANNEL"/>
</dbReference>
<dbReference type="InterPro" id="IPR001807">
    <property type="entry name" value="ClC"/>
</dbReference>
<feature type="transmembrane region" description="Helical" evidence="11">
    <location>
        <begin position="12"/>
        <end position="44"/>
    </location>
</feature>
<feature type="transmembrane region" description="Helical" evidence="11">
    <location>
        <begin position="380"/>
        <end position="405"/>
    </location>
</feature>
<dbReference type="EMBL" id="BSDS01000001">
    <property type="protein sequence ID" value="GLI36512.1"/>
    <property type="molecule type" value="Genomic_DNA"/>
</dbReference>
<dbReference type="InterPro" id="IPR050368">
    <property type="entry name" value="ClC-type_chloride_channel"/>
</dbReference>
<keyword evidence="2" id="KW-0813">Transport</keyword>
<keyword evidence="5" id="KW-0406">Ion transport</keyword>
<evidence type="ECO:0000256" key="3">
    <source>
        <dbReference type="ARBA" id="ARBA00022692"/>
    </source>
</evidence>
<dbReference type="InterPro" id="IPR000644">
    <property type="entry name" value="CBS_dom"/>
</dbReference>
<evidence type="ECO:0000313" key="14">
    <source>
        <dbReference type="Proteomes" id="UP001144352"/>
    </source>
</evidence>
<keyword evidence="7" id="KW-0869">Chloride channel</keyword>
<evidence type="ECO:0000259" key="12">
    <source>
        <dbReference type="PROSITE" id="PS51371"/>
    </source>
</evidence>
<dbReference type="CDD" id="cd00400">
    <property type="entry name" value="Voltage_gated_ClC"/>
    <property type="match status" value="1"/>
</dbReference>
<dbReference type="RefSeq" id="WP_214187565.1">
    <property type="nucleotide sequence ID" value="NZ_BSDS01000001.1"/>
</dbReference>
<evidence type="ECO:0000256" key="7">
    <source>
        <dbReference type="ARBA" id="ARBA00023173"/>
    </source>
</evidence>
<feature type="transmembrane region" description="Helical" evidence="11">
    <location>
        <begin position="64"/>
        <end position="83"/>
    </location>
</feature>
<evidence type="ECO:0000256" key="8">
    <source>
        <dbReference type="ARBA" id="ARBA00023214"/>
    </source>
</evidence>
<keyword evidence="9" id="KW-0407">Ion channel</keyword>
<evidence type="ECO:0000256" key="11">
    <source>
        <dbReference type="SAM" id="Phobius"/>
    </source>
</evidence>
<feature type="transmembrane region" description="Helical" evidence="11">
    <location>
        <begin position="348"/>
        <end position="368"/>
    </location>
</feature>
<dbReference type="Proteomes" id="UP001144352">
    <property type="component" value="Unassembled WGS sequence"/>
</dbReference>
<feature type="transmembrane region" description="Helical" evidence="11">
    <location>
        <begin position="159"/>
        <end position="185"/>
    </location>
</feature>
<dbReference type="PANTHER" id="PTHR43427:SF6">
    <property type="entry name" value="CHLORIDE CHANNEL PROTEIN CLC-E"/>
    <property type="match status" value="1"/>
</dbReference>
<dbReference type="PROSITE" id="PS51371">
    <property type="entry name" value="CBS"/>
    <property type="match status" value="1"/>
</dbReference>
<name>A0A9W6FXA6_9BACT</name>
<comment type="caution">
    <text evidence="13">The sequence shown here is derived from an EMBL/GenBank/DDBJ whole genome shotgun (WGS) entry which is preliminary data.</text>
</comment>
<dbReference type="SUPFAM" id="SSF81340">
    <property type="entry name" value="Clc chloride channel"/>
    <property type="match status" value="1"/>
</dbReference>
<comment type="subcellular location">
    <subcellularLocation>
        <location evidence="1">Membrane</location>
        <topology evidence="1">Multi-pass membrane protein</topology>
    </subcellularLocation>
</comment>
<evidence type="ECO:0000256" key="10">
    <source>
        <dbReference type="PROSITE-ProRule" id="PRU00703"/>
    </source>
</evidence>
<feature type="transmembrane region" description="Helical" evidence="11">
    <location>
        <begin position="197"/>
        <end position="217"/>
    </location>
</feature>
<evidence type="ECO:0000256" key="1">
    <source>
        <dbReference type="ARBA" id="ARBA00004141"/>
    </source>
</evidence>
<dbReference type="InterPro" id="IPR014743">
    <property type="entry name" value="Cl-channel_core"/>
</dbReference>
<dbReference type="PANTHER" id="PTHR43427">
    <property type="entry name" value="CHLORIDE CHANNEL PROTEIN CLC-E"/>
    <property type="match status" value="1"/>
</dbReference>
<reference evidence="13" key="1">
    <citation type="submission" date="2022-12" db="EMBL/GenBank/DDBJ databases">
        <title>Reference genome sequencing for broad-spectrum identification of bacterial and archaeal isolates by mass spectrometry.</title>
        <authorList>
            <person name="Sekiguchi Y."/>
            <person name="Tourlousse D.M."/>
        </authorList>
    </citation>
    <scope>NUCLEOTIDE SEQUENCE</scope>
    <source>
        <strain evidence="13">H2</strain>
    </source>
</reference>
<evidence type="ECO:0000256" key="6">
    <source>
        <dbReference type="ARBA" id="ARBA00023136"/>
    </source>
</evidence>
<protein>
    <recommendedName>
        <fullName evidence="12">CBS domain-containing protein</fullName>
    </recommendedName>
</protein>
<gene>
    <name evidence="13" type="ORF">GHYDROH2_00130</name>
</gene>
<dbReference type="Gene3D" id="1.10.3080.10">
    <property type="entry name" value="Clc chloride channel"/>
    <property type="match status" value="1"/>
</dbReference>
<dbReference type="GO" id="GO:0005254">
    <property type="term" value="F:chloride channel activity"/>
    <property type="evidence" value="ECO:0007669"/>
    <property type="project" value="UniProtKB-KW"/>
</dbReference>
<dbReference type="InterPro" id="IPR046342">
    <property type="entry name" value="CBS_dom_sf"/>
</dbReference>
<organism evidence="13 14">
    <name type="scientific">Geobacter hydrogenophilus</name>
    <dbReference type="NCBI Taxonomy" id="40983"/>
    <lineage>
        <taxon>Bacteria</taxon>
        <taxon>Pseudomonadati</taxon>
        <taxon>Thermodesulfobacteriota</taxon>
        <taxon>Desulfuromonadia</taxon>
        <taxon>Geobacterales</taxon>
        <taxon>Geobacteraceae</taxon>
        <taxon>Geobacter</taxon>
    </lineage>
</organism>
<keyword evidence="6 11" id="KW-0472">Membrane</keyword>
<keyword evidence="8" id="KW-0868">Chloride</keyword>
<evidence type="ECO:0000256" key="5">
    <source>
        <dbReference type="ARBA" id="ARBA00023065"/>
    </source>
</evidence>
<proteinExistence type="predicted"/>
<keyword evidence="4 11" id="KW-1133">Transmembrane helix</keyword>
<feature type="transmembrane region" description="Helical" evidence="11">
    <location>
        <begin position="238"/>
        <end position="257"/>
    </location>
</feature>